<gene>
    <name evidence="1" type="ORF">MUN88_17250</name>
</gene>
<accession>A0ABY4EU35</accession>
<reference evidence="1 2" key="1">
    <citation type="submission" date="2022-04" db="EMBL/GenBank/DDBJ databases">
        <title>Gracilibacillus sp. isolated from saltern.</title>
        <authorList>
            <person name="Won M."/>
            <person name="Lee C.-M."/>
            <person name="Woen H.-Y."/>
            <person name="Kwon S.-W."/>
        </authorList>
    </citation>
    <scope>NUCLEOTIDE SEQUENCE [LARGE SCALE GENOMIC DNA]</scope>
    <source>
        <strain evidence="1 2">SSWR10-1</strain>
    </source>
</reference>
<dbReference type="Proteomes" id="UP000831782">
    <property type="component" value="Chromosome"/>
</dbReference>
<organism evidence="1 2">
    <name type="scientific">Gracilibacillus caseinilyticus</name>
    <dbReference type="NCBI Taxonomy" id="2932256"/>
    <lineage>
        <taxon>Bacteria</taxon>
        <taxon>Bacillati</taxon>
        <taxon>Bacillota</taxon>
        <taxon>Bacilli</taxon>
        <taxon>Bacillales</taxon>
        <taxon>Bacillaceae</taxon>
        <taxon>Gracilibacillus</taxon>
    </lineage>
</organism>
<dbReference type="EMBL" id="CP095072">
    <property type="protein sequence ID" value="UOQ47779.1"/>
    <property type="molecule type" value="Genomic_DNA"/>
</dbReference>
<protein>
    <submittedName>
        <fullName evidence="1">Uncharacterized protein</fullName>
    </submittedName>
</protein>
<keyword evidence="2" id="KW-1185">Reference proteome</keyword>
<evidence type="ECO:0000313" key="1">
    <source>
        <dbReference type="EMBL" id="UOQ47779.1"/>
    </source>
</evidence>
<evidence type="ECO:0000313" key="2">
    <source>
        <dbReference type="Proteomes" id="UP000831782"/>
    </source>
</evidence>
<dbReference type="RefSeq" id="WP_244717259.1">
    <property type="nucleotide sequence ID" value="NZ_CP095072.1"/>
</dbReference>
<sequence length="461" mass="54317">MKEKEKYEGKSVQEIFKEITSKLDYNEVDPFTRIELVEDQIANNDELKDYVNWDDGSYFKTNFVNLKVGKNGDPLSDEVPYSKNMEKLSTYILKQYKNFENANYLDYPIMSKYRVEKDKEDGKNKMVIGINTDVFNEKEDLPKSVINGHEMHVDMLDEQISSNKINKSEDVKRQERRQDVLDNLDNYPELKERYDTWKELGLKYGLDESYTNEEKESYRQYLMNKFAEEENMYSPKQRLYLINKMYNADGYDLTILLNSLKDTIYSNPVERSFDTTREQDDVLEETLNLGDVDHVSGLLSIMKEDREYLPVYQGLEVKYLDNVESFTYWALEQFRNAIMKTDLSNEEKEIVLLLMDKHKVFNIYNNGVTVDPYKILNKFINEKYGKKRSKAQLVKFIHKTIARKIANTYQAIQDGIDSKECGCCGKEKLLINDNWAKDNKGKNGFRSECKACNNIKRKKYA</sequence>
<proteinExistence type="predicted"/>
<name>A0ABY4EU35_9BACI</name>